<feature type="transmembrane region" description="Helical" evidence="6">
    <location>
        <begin position="47"/>
        <end position="63"/>
    </location>
</feature>
<keyword evidence="8" id="KW-1185">Reference proteome</keyword>
<comment type="similarity">
    <text evidence="2">Belongs to the UPF0382 family.</text>
</comment>
<evidence type="ECO:0000256" key="6">
    <source>
        <dbReference type="SAM" id="Phobius"/>
    </source>
</evidence>
<dbReference type="PANTHER" id="PTHR43461:SF1">
    <property type="entry name" value="TRANSMEMBRANE PROTEIN 256"/>
    <property type="match status" value="1"/>
</dbReference>
<evidence type="ECO:0000256" key="5">
    <source>
        <dbReference type="ARBA" id="ARBA00023136"/>
    </source>
</evidence>
<keyword evidence="5 6" id="KW-0472">Membrane</keyword>
<comment type="caution">
    <text evidence="7">The sequence shown here is derived from an EMBL/GenBank/DDBJ whole genome shotgun (WGS) entry which is preliminary data.</text>
</comment>
<dbReference type="AlphaFoldDB" id="A0A967E0D6"/>
<feature type="transmembrane region" description="Helical" evidence="6">
    <location>
        <begin position="70"/>
        <end position="94"/>
    </location>
</feature>
<reference evidence="7" key="1">
    <citation type="submission" date="2020-03" db="EMBL/GenBank/DDBJ databases">
        <title>Psychroflexus Maritimus sp. nov., isolate from marine sediment.</title>
        <authorList>
            <person name="Zhong Y.-L."/>
        </authorList>
    </citation>
    <scope>NUCLEOTIDE SEQUENCE</scope>
    <source>
        <strain evidence="7">C1</strain>
    </source>
</reference>
<proteinExistence type="inferred from homology"/>
<dbReference type="Pfam" id="PF04241">
    <property type="entry name" value="DUF423"/>
    <property type="match status" value="1"/>
</dbReference>
<feature type="transmembrane region" description="Helical" evidence="6">
    <location>
        <begin position="100"/>
        <end position="124"/>
    </location>
</feature>
<evidence type="ECO:0000256" key="4">
    <source>
        <dbReference type="ARBA" id="ARBA00022989"/>
    </source>
</evidence>
<keyword evidence="3 6" id="KW-0812">Transmembrane</keyword>
<sequence length="129" mass="14322">MRKSLLLFGAFFGILAVIFGALGAHALENHLDESALKSFETGVRYQMYHALLLLWVGSSSLIQPKFQKTIGVLLVLGILFFSFSIYLLATSAWLELQVSFLGPVTPIGGLLLIVAWLLIFINFFKTKTK</sequence>
<dbReference type="Proteomes" id="UP000643701">
    <property type="component" value="Unassembled WGS sequence"/>
</dbReference>
<name>A0A967E0D6_9FLAO</name>
<protein>
    <submittedName>
        <fullName evidence="7">DUF423 domain-containing protein</fullName>
    </submittedName>
</protein>
<dbReference type="GO" id="GO:0005886">
    <property type="term" value="C:plasma membrane"/>
    <property type="evidence" value="ECO:0007669"/>
    <property type="project" value="TreeGrafter"/>
</dbReference>
<accession>A0A967E0D6</accession>
<dbReference type="InterPro" id="IPR006696">
    <property type="entry name" value="DUF423"/>
</dbReference>
<evidence type="ECO:0000256" key="3">
    <source>
        <dbReference type="ARBA" id="ARBA00022692"/>
    </source>
</evidence>
<dbReference type="PANTHER" id="PTHR43461">
    <property type="entry name" value="TRANSMEMBRANE PROTEIN 256"/>
    <property type="match status" value="1"/>
</dbReference>
<evidence type="ECO:0000256" key="2">
    <source>
        <dbReference type="ARBA" id="ARBA00009694"/>
    </source>
</evidence>
<gene>
    <name evidence="7" type="ORF">G7034_09650</name>
</gene>
<evidence type="ECO:0000313" key="8">
    <source>
        <dbReference type="Proteomes" id="UP000643701"/>
    </source>
</evidence>
<comment type="subcellular location">
    <subcellularLocation>
        <location evidence="1">Membrane</location>
        <topology evidence="1">Multi-pass membrane protein</topology>
    </subcellularLocation>
</comment>
<evidence type="ECO:0000256" key="1">
    <source>
        <dbReference type="ARBA" id="ARBA00004141"/>
    </source>
</evidence>
<dbReference type="EMBL" id="JAANAS010000072">
    <property type="protein sequence ID" value="NGZ90517.1"/>
    <property type="molecule type" value="Genomic_DNA"/>
</dbReference>
<keyword evidence="4 6" id="KW-1133">Transmembrane helix</keyword>
<organism evidence="7 8">
    <name type="scientific">Psychroflexus maritimus</name>
    <dbReference type="NCBI Taxonomy" id="2714865"/>
    <lineage>
        <taxon>Bacteria</taxon>
        <taxon>Pseudomonadati</taxon>
        <taxon>Bacteroidota</taxon>
        <taxon>Flavobacteriia</taxon>
        <taxon>Flavobacteriales</taxon>
        <taxon>Flavobacteriaceae</taxon>
        <taxon>Psychroflexus</taxon>
    </lineage>
</organism>
<evidence type="ECO:0000313" key="7">
    <source>
        <dbReference type="EMBL" id="NGZ90517.1"/>
    </source>
</evidence>